<evidence type="ECO:0000256" key="1">
    <source>
        <dbReference type="ARBA" id="ARBA00004370"/>
    </source>
</evidence>
<dbReference type="InterPro" id="IPR001901">
    <property type="entry name" value="Translocase_SecE/Sec61-g"/>
</dbReference>
<dbReference type="AlphaFoldDB" id="A0A1H2Y2V4"/>
<proteinExistence type="inferred from homology"/>
<evidence type="ECO:0000256" key="3">
    <source>
        <dbReference type="ARBA" id="ARBA00022475"/>
    </source>
</evidence>
<name>A0A1H2Y2V4_9BACI</name>
<evidence type="ECO:0000256" key="9">
    <source>
        <dbReference type="HAMAP-Rule" id="MF_00422"/>
    </source>
</evidence>
<dbReference type="GO" id="GO:0008320">
    <property type="term" value="F:protein transmembrane transporter activity"/>
    <property type="evidence" value="ECO:0007669"/>
    <property type="project" value="UniProtKB-UniRule"/>
</dbReference>
<comment type="function">
    <text evidence="9">Essential subunit of the Sec protein translocation channel SecYEG. Clamps together the 2 halves of SecY. May contact the channel plug during translocation.</text>
</comment>
<feature type="transmembrane region" description="Helical" evidence="9">
    <location>
        <begin position="31"/>
        <end position="51"/>
    </location>
</feature>
<dbReference type="GO" id="GO:0009306">
    <property type="term" value="P:protein secretion"/>
    <property type="evidence" value="ECO:0007669"/>
    <property type="project" value="UniProtKB-UniRule"/>
</dbReference>
<keyword evidence="2 9" id="KW-0813">Transport</keyword>
<evidence type="ECO:0000256" key="6">
    <source>
        <dbReference type="ARBA" id="ARBA00022989"/>
    </source>
</evidence>
<dbReference type="GO" id="GO:0006605">
    <property type="term" value="P:protein targeting"/>
    <property type="evidence" value="ECO:0007669"/>
    <property type="project" value="UniProtKB-UniRule"/>
</dbReference>
<keyword evidence="5 9" id="KW-0653">Protein transport</keyword>
<organism evidence="10 11">
    <name type="scientific">Marinococcus luteus</name>
    <dbReference type="NCBI Taxonomy" id="1122204"/>
    <lineage>
        <taxon>Bacteria</taxon>
        <taxon>Bacillati</taxon>
        <taxon>Bacillota</taxon>
        <taxon>Bacilli</taxon>
        <taxon>Bacillales</taxon>
        <taxon>Bacillaceae</taxon>
        <taxon>Marinococcus</taxon>
    </lineage>
</organism>
<accession>A0A1H2Y2V4</accession>
<dbReference type="InterPro" id="IPR005807">
    <property type="entry name" value="SecE_bac"/>
</dbReference>
<dbReference type="PANTHER" id="PTHR33910:SF1">
    <property type="entry name" value="PROTEIN TRANSLOCASE SUBUNIT SECE"/>
    <property type="match status" value="1"/>
</dbReference>
<dbReference type="Proteomes" id="UP000199488">
    <property type="component" value="Unassembled WGS sequence"/>
</dbReference>
<evidence type="ECO:0000313" key="10">
    <source>
        <dbReference type="EMBL" id="SDW99381.1"/>
    </source>
</evidence>
<dbReference type="RefSeq" id="WP_091616737.1">
    <property type="nucleotide sequence ID" value="NZ_FNNC01000008.1"/>
</dbReference>
<dbReference type="GO" id="GO:0065002">
    <property type="term" value="P:intracellular protein transmembrane transport"/>
    <property type="evidence" value="ECO:0007669"/>
    <property type="project" value="UniProtKB-UniRule"/>
</dbReference>
<dbReference type="Pfam" id="PF00584">
    <property type="entry name" value="SecE"/>
    <property type="match status" value="1"/>
</dbReference>
<keyword evidence="11" id="KW-1185">Reference proteome</keyword>
<keyword evidence="3 9" id="KW-1003">Cell membrane</keyword>
<evidence type="ECO:0000313" key="11">
    <source>
        <dbReference type="Proteomes" id="UP000199488"/>
    </source>
</evidence>
<keyword evidence="6 9" id="KW-1133">Transmembrane helix</keyword>
<dbReference type="Gene3D" id="1.20.5.1030">
    <property type="entry name" value="Preprotein translocase secy subunit"/>
    <property type="match status" value="1"/>
</dbReference>
<evidence type="ECO:0000256" key="5">
    <source>
        <dbReference type="ARBA" id="ARBA00022927"/>
    </source>
</evidence>
<evidence type="ECO:0000256" key="7">
    <source>
        <dbReference type="ARBA" id="ARBA00023010"/>
    </source>
</evidence>
<evidence type="ECO:0000256" key="2">
    <source>
        <dbReference type="ARBA" id="ARBA00022448"/>
    </source>
</evidence>
<comment type="subcellular location">
    <subcellularLocation>
        <location evidence="9">Cell membrane</location>
        <topology evidence="9">Single-pass membrane protein</topology>
    </subcellularLocation>
    <subcellularLocation>
        <location evidence="1">Membrane</location>
    </subcellularLocation>
</comment>
<dbReference type="EMBL" id="FNNC01000008">
    <property type="protein sequence ID" value="SDW99381.1"/>
    <property type="molecule type" value="Genomic_DNA"/>
</dbReference>
<gene>
    <name evidence="9" type="primary">secE</name>
    <name evidence="10" type="ORF">SAMN05421781_2993</name>
</gene>
<protein>
    <recommendedName>
        <fullName evidence="9">Protein translocase subunit SecE</fullName>
    </recommendedName>
</protein>
<dbReference type="NCBIfam" id="TIGR00964">
    <property type="entry name" value="secE_bact"/>
    <property type="match status" value="1"/>
</dbReference>
<dbReference type="PANTHER" id="PTHR33910">
    <property type="entry name" value="PROTEIN TRANSLOCASE SUBUNIT SECE"/>
    <property type="match status" value="1"/>
</dbReference>
<comment type="subunit">
    <text evidence="9">Component of the Sec protein translocase complex. Heterotrimer consisting of SecY, SecE and SecG subunits. The heterotrimers can form oligomers, although 1 heterotrimer is thought to be able to translocate proteins. Interacts with the ribosome. Interacts with SecDF, and other proteins may be involved. Interacts with SecA.</text>
</comment>
<dbReference type="PROSITE" id="PS01067">
    <property type="entry name" value="SECE_SEC61G"/>
    <property type="match status" value="1"/>
</dbReference>
<comment type="similarity">
    <text evidence="9">Belongs to the SecE/SEC61-gamma family.</text>
</comment>
<dbReference type="OrthoDB" id="9813233at2"/>
<keyword evidence="7 9" id="KW-0811">Translocation</keyword>
<dbReference type="GO" id="GO:0005886">
    <property type="term" value="C:plasma membrane"/>
    <property type="evidence" value="ECO:0007669"/>
    <property type="project" value="UniProtKB-SubCell"/>
</dbReference>
<dbReference type="STRING" id="1122204.SAMN05421781_2993"/>
<reference evidence="10 11" key="1">
    <citation type="submission" date="2016-10" db="EMBL/GenBank/DDBJ databases">
        <authorList>
            <person name="de Groot N.N."/>
        </authorList>
    </citation>
    <scope>NUCLEOTIDE SEQUENCE [LARGE SCALE GENOMIC DNA]</scope>
    <source>
        <strain evidence="10 11">DSM 23126</strain>
    </source>
</reference>
<dbReference type="HAMAP" id="MF_00422">
    <property type="entry name" value="SecE"/>
    <property type="match status" value="1"/>
</dbReference>
<dbReference type="GO" id="GO:0043952">
    <property type="term" value="P:protein transport by the Sec complex"/>
    <property type="evidence" value="ECO:0007669"/>
    <property type="project" value="UniProtKB-UniRule"/>
</dbReference>
<evidence type="ECO:0000256" key="8">
    <source>
        <dbReference type="ARBA" id="ARBA00023136"/>
    </source>
</evidence>
<sequence length="65" mass="7536">MAGGTKKSPIRFLKEVGQEMKRVTWPTRKELTKYTIVTVLTIIFFVIYFAVIDLGLSELVRIFLE</sequence>
<keyword evidence="4 9" id="KW-0812">Transmembrane</keyword>
<evidence type="ECO:0000256" key="4">
    <source>
        <dbReference type="ARBA" id="ARBA00022692"/>
    </source>
</evidence>
<dbReference type="InterPro" id="IPR038379">
    <property type="entry name" value="SecE_sf"/>
</dbReference>
<keyword evidence="8 9" id="KW-0472">Membrane</keyword>